<evidence type="ECO:0000256" key="11">
    <source>
        <dbReference type="PROSITE-ProRule" id="PRU01360"/>
    </source>
</evidence>
<dbReference type="SUPFAM" id="SSF56935">
    <property type="entry name" value="Porins"/>
    <property type="match status" value="1"/>
</dbReference>
<dbReference type="InterPro" id="IPR039426">
    <property type="entry name" value="TonB-dep_rcpt-like"/>
</dbReference>
<feature type="chain" id="PRO_5012264389" evidence="13">
    <location>
        <begin position="40"/>
        <end position="779"/>
    </location>
</feature>
<keyword evidence="10 11" id="KW-0998">Cell outer membrane</keyword>
<keyword evidence="3 11" id="KW-1134">Transmembrane beta strand</keyword>
<dbReference type="InterPro" id="IPR036942">
    <property type="entry name" value="Beta-barrel_TonB_sf"/>
</dbReference>
<protein>
    <submittedName>
        <fullName evidence="16">TonB-dependent receptor</fullName>
    </submittedName>
</protein>
<evidence type="ECO:0000256" key="10">
    <source>
        <dbReference type="ARBA" id="ARBA00023237"/>
    </source>
</evidence>
<feature type="domain" description="TonB-dependent receptor-like beta-barrel" evidence="14">
    <location>
        <begin position="285"/>
        <end position="742"/>
    </location>
</feature>
<gene>
    <name evidence="16" type="ORF">Y958_23855</name>
</gene>
<reference evidence="16 17" key="1">
    <citation type="submission" date="2017-06" db="EMBL/GenBank/DDBJ databases">
        <title>Complete genome sequence of Nitrospirillum amazonense strain CBAmC, an endophytic nitrogen-fixing and plant growth-promoting bacterium, isolated from sugarcane.</title>
        <authorList>
            <person name="Schwab S."/>
            <person name="dos Santos Teixeira K.R."/>
            <person name="Simoes Araujo J.L."/>
            <person name="Soares Vidal M."/>
            <person name="Borges de Freitas H.R."/>
            <person name="Rivello Crivelaro A.L."/>
            <person name="Bueno de Camargo Nunes A."/>
            <person name="dos Santos C.M."/>
            <person name="Palmeira da Silva Rosa D."/>
            <person name="da Silva Padilha D."/>
            <person name="da Silva E."/>
            <person name="Araujo Terra L."/>
            <person name="Soares Mendes V."/>
            <person name="Farinelli L."/>
            <person name="Magalhaes Cruz L."/>
            <person name="Baldani J.I."/>
        </authorList>
    </citation>
    <scope>NUCLEOTIDE SEQUENCE [LARGE SCALE GENOMIC DNA]</scope>
    <source>
        <strain evidence="16 17">CBAmC</strain>
    </source>
</reference>
<keyword evidence="9 11" id="KW-0472">Membrane</keyword>
<evidence type="ECO:0000313" key="17">
    <source>
        <dbReference type="Proteomes" id="UP000197153"/>
    </source>
</evidence>
<keyword evidence="2 11" id="KW-0813">Transport</keyword>
<evidence type="ECO:0000256" key="1">
    <source>
        <dbReference type="ARBA" id="ARBA00004571"/>
    </source>
</evidence>
<evidence type="ECO:0000256" key="12">
    <source>
        <dbReference type="RuleBase" id="RU003357"/>
    </source>
</evidence>
<comment type="subcellular location">
    <subcellularLocation>
        <location evidence="1 11">Cell outer membrane</location>
        <topology evidence="1 11">Multi-pass membrane protein</topology>
    </subcellularLocation>
</comment>
<evidence type="ECO:0000256" key="9">
    <source>
        <dbReference type="ARBA" id="ARBA00023136"/>
    </source>
</evidence>
<keyword evidence="13" id="KW-0732">Signal</keyword>
<evidence type="ECO:0000256" key="7">
    <source>
        <dbReference type="ARBA" id="ARBA00023065"/>
    </source>
</evidence>
<dbReference type="Proteomes" id="UP000197153">
    <property type="component" value="Chromosome 3"/>
</dbReference>
<keyword evidence="6" id="KW-0408">Iron</keyword>
<dbReference type="Pfam" id="PF07715">
    <property type="entry name" value="Plug"/>
    <property type="match status" value="1"/>
</dbReference>
<dbReference type="EMBL" id="CP022112">
    <property type="protein sequence ID" value="ASG23985.1"/>
    <property type="molecule type" value="Genomic_DNA"/>
</dbReference>
<dbReference type="RefSeq" id="WP_088874444.1">
    <property type="nucleotide sequence ID" value="NZ_CP022112.1"/>
</dbReference>
<keyword evidence="16" id="KW-0675">Receptor</keyword>
<dbReference type="InterPro" id="IPR012910">
    <property type="entry name" value="Plug_dom"/>
</dbReference>
<keyword evidence="8 12" id="KW-0798">TonB box</keyword>
<keyword evidence="4" id="KW-0410">Iron transport</keyword>
<dbReference type="Pfam" id="PF00593">
    <property type="entry name" value="TonB_dep_Rec_b-barrel"/>
    <property type="match status" value="1"/>
</dbReference>
<evidence type="ECO:0000256" key="5">
    <source>
        <dbReference type="ARBA" id="ARBA00022692"/>
    </source>
</evidence>
<sequence length="779" mass="85262">MSERHPRTSRLPVRRAGLAFLVLSAAPAGLVVGATAAWAQAQPASDADGLTEIIVTAQRRGESISKVPLSVASMSQDQMDQEGIRKIDDIARVTPALRFAPTSGVTANNGSNIYIRGLASDVGSATTAIYIDDTPIQIRNVGYYGGNPYPKVFDLERVEVLRGPQGTLFGASAEGGAVRFITPQPSFDKLEIYSRAEVASTYNGAASYEAGSAVGGPISDTLAVRASAWYQHSGGYIDQLKQGTNTVIDKDVNFSDTREARLAASWRPIEDLTITPSIYYQLEKSNARSDYWEGYGNTGDADYKTGVANLEPTRDRFTMPALAMKYRWDNIDIISNTSYFERQQDQTLDYGTYFSFLRSGKPFGTYSNKDLSNTADYLTLNQRNLTQELRAQSYDNKYVDWTVGAYYSRTRQYFTNYTGSGRFPGVLVNGYKQYDNRYSYVNLVSANDHQYAGYGAIDIKPMEDLKVTLAVRYTLDEFDFTDTKDGPTNAGVRTVKTVGQNEGAWTPKVGVSYQLDTDHMLYASATEGFRPGGAQAAVASEFCAADLKTLGLTSSPTGYESDNLWSYEGGSKNKLFGGMVSLDASGYLLKWKNIQQSIRLPTCSFSYISNLGEATGKGAELSAAIRPMHGLTFGTELGYTHITYDENIYGGNNLLLKAAGQRIGGPLWSGHVYGEGEIPVNENVVGYLRADYSFASKNIQQNIQGTYGYDAGLYALGATNYLSLRAGARFSGLDLSLFVDNVTNSTDVLARNHDGVGGTLYYDQGYRPRTIGLTAQYRY</sequence>
<evidence type="ECO:0000259" key="15">
    <source>
        <dbReference type="Pfam" id="PF07715"/>
    </source>
</evidence>
<evidence type="ECO:0000256" key="6">
    <source>
        <dbReference type="ARBA" id="ARBA00023004"/>
    </source>
</evidence>
<dbReference type="PROSITE" id="PS52016">
    <property type="entry name" value="TONB_DEPENDENT_REC_3"/>
    <property type="match status" value="1"/>
</dbReference>
<dbReference type="KEGG" id="nao:Y958_23855"/>
<evidence type="ECO:0000256" key="3">
    <source>
        <dbReference type="ARBA" id="ARBA00022452"/>
    </source>
</evidence>
<evidence type="ECO:0000259" key="14">
    <source>
        <dbReference type="Pfam" id="PF00593"/>
    </source>
</evidence>
<dbReference type="GO" id="GO:0009279">
    <property type="term" value="C:cell outer membrane"/>
    <property type="evidence" value="ECO:0007669"/>
    <property type="project" value="UniProtKB-SubCell"/>
</dbReference>
<name>A0A248JZ46_9PROT</name>
<dbReference type="Gene3D" id="2.40.170.20">
    <property type="entry name" value="TonB-dependent receptor, beta-barrel domain"/>
    <property type="match status" value="1"/>
</dbReference>
<comment type="similarity">
    <text evidence="11 12">Belongs to the TonB-dependent receptor family.</text>
</comment>
<dbReference type="PANTHER" id="PTHR32552:SF81">
    <property type="entry name" value="TONB-DEPENDENT OUTER MEMBRANE RECEPTOR"/>
    <property type="match status" value="1"/>
</dbReference>
<accession>A0A248JZ46</accession>
<keyword evidence="17" id="KW-1185">Reference proteome</keyword>
<feature type="signal peptide" evidence="13">
    <location>
        <begin position="1"/>
        <end position="39"/>
    </location>
</feature>
<dbReference type="GO" id="GO:0006826">
    <property type="term" value="P:iron ion transport"/>
    <property type="evidence" value="ECO:0007669"/>
    <property type="project" value="UniProtKB-KW"/>
</dbReference>
<feature type="domain" description="TonB-dependent receptor plug" evidence="15">
    <location>
        <begin position="65"/>
        <end position="177"/>
    </location>
</feature>
<dbReference type="PANTHER" id="PTHR32552">
    <property type="entry name" value="FERRICHROME IRON RECEPTOR-RELATED"/>
    <property type="match status" value="1"/>
</dbReference>
<dbReference type="AlphaFoldDB" id="A0A248JZ46"/>
<evidence type="ECO:0000256" key="8">
    <source>
        <dbReference type="ARBA" id="ARBA00023077"/>
    </source>
</evidence>
<evidence type="ECO:0000256" key="2">
    <source>
        <dbReference type="ARBA" id="ARBA00022448"/>
    </source>
</evidence>
<evidence type="ECO:0000256" key="4">
    <source>
        <dbReference type="ARBA" id="ARBA00022496"/>
    </source>
</evidence>
<proteinExistence type="inferred from homology"/>
<evidence type="ECO:0000313" key="16">
    <source>
        <dbReference type="EMBL" id="ASG23985.1"/>
    </source>
</evidence>
<keyword evidence="7" id="KW-0406">Ion transport</keyword>
<organism evidence="16 17">
    <name type="scientific">Nitrospirillum viridazoti CBAmc</name>
    <dbReference type="NCBI Taxonomy" id="1441467"/>
    <lineage>
        <taxon>Bacteria</taxon>
        <taxon>Pseudomonadati</taxon>
        <taxon>Pseudomonadota</taxon>
        <taxon>Alphaproteobacteria</taxon>
        <taxon>Rhodospirillales</taxon>
        <taxon>Azospirillaceae</taxon>
        <taxon>Nitrospirillum</taxon>
        <taxon>Nitrospirillum viridazoti</taxon>
    </lineage>
</organism>
<evidence type="ECO:0000256" key="13">
    <source>
        <dbReference type="SAM" id="SignalP"/>
    </source>
</evidence>
<dbReference type="InterPro" id="IPR000531">
    <property type="entry name" value="Beta-barrel_TonB"/>
</dbReference>
<keyword evidence="5 11" id="KW-0812">Transmembrane</keyword>